<evidence type="ECO:0000256" key="5">
    <source>
        <dbReference type="SAM" id="Coils"/>
    </source>
</evidence>
<dbReference type="SMART" id="SM00448">
    <property type="entry name" value="REC"/>
    <property type="match status" value="1"/>
</dbReference>
<dbReference type="InterPro" id="IPR005467">
    <property type="entry name" value="His_kinase_dom"/>
</dbReference>
<reference evidence="11" key="1">
    <citation type="journal article" date="2019" name="Int. J. Syst. Evol. Microbiol.">
        <title>The Global Catalogue of Microorganisms (GCM) 10K type strain sequencing project: providing services to taxonomists for standard genome sequencing and annotation.</title>
        <authorList>
            <consortium name="The Broad Institute Genomics Platform"/>
            <consortium name="The Broad Institute Genome Sequencing Center for Infectious Disease"/>
            <person name="Wu L."/>
            <person name="Ma J."/>
        </authorList>
    </citation>
    <scope>NUCLEOTIDE SEQUENCE [LARGE SCALE GENOMIC DNA]</scope>
    <source>
        <strain evidence="11">KCTC 52487</strain>
    </source>
</reference>
<feature type="modified residue" description="4-aspartylphosphate" evidence="4">
    <location>
        <position position="582"/>
    </location>
</feature>
<keyword evidence="5" id="KW-0175">Coiled coil</keyword>
<dbReference type="CDD" id="cd16922">
    <property type="entry name" value="HATPase_EvgS-ArcB-TorS-like"/>
    <property type="match status" value="1"/>
</dbReference>
<dbReference type="EMBL" id="JBHRSV010000026">
    <property type="protein sequence ID" value="MFC2926840.1"/>
    <property type="molecule type" value="Genomic_DNA"/>
</dbReference>
<keyword evidence="7" id="KW-0812">Transmembrane</keyword>
<feature type="domain" description="Response regulatory" evidence="9">
    <location>
        <begin position="533"/>
        <end position="650"/>
    </location>
</feature>
<comment type="caution">
    <text evidence="10">The sequence shown here is derived from an EMBL/GenBank/DDBJ whole genome shotgun (WGS) entry which is preliminary data.</text>
</comment>
<dbReference type="InterPro" id="IPR036097">
    <property type="entry name" value="HisK_dim/P_sf"/>
</dbReference>
<dbReference type="Pfam" id="PF02518">
    <property type="entry name" value="HATPase_c"/>
    <property type="match status" value="1"/>
</dbReference>
<proteinExistence type="predicted"/>
<dbReference type="CDD" id="cd00082">
    <property type="entry name" value="HisKA"/>
    <property type="match status" value="1"/>
</dbReference>
<dbReference type="SMART" id="SM00387">
    <property type="entry name" value="HATPase_c"/>
    <property type="match status" value="1"/>
</dbReference>
<dbReference type="InterPro" id="IPR001789">
    <property type="entry name" value="Sig_transdc_resp-reg_receiver"/>
</dbReference>
<feature type="region of interest" description="Disordered" evidence="6">
    <location>
        <begin position="503"/>
        <end position="526"/>
    </location>
</feature>
<evidence type="ECO:0000259" key="9">
    <source>
        <dbReference type="PROSITE" id="PS50110"/>
    </source>
</evidence>
<dbReference type="Pfam" id="PF00072">
    <property type="entry name" value="Response_reg"/>
    <property type="match status" value="1"/>
</dbReference>
<feature type="compositionally biased region" description="Basic residues" evidence="6">
    <location>
        <begin position="1"/>
        <end position="10"/>
    </location>
</feature>
<feature type="domain" description="Histidine kinase" evidence="8">
    <location>
        <begin position="269"/>
        <end position="490"/>
    </location>
</feature>
<feature type="transmembrane region" description="Helical" evidence="7">
    <location>
        <begin position="178"/>
        <end position="206"/>
    </location>
</feature>
<keyword evidence="11" id="KW-1185">Reference proteome</keyword>
<comment type="catalytic activity">
    <reaction evidence="1">
        <text>ATP + protein L-histidine = ADP + protein N-phospho-L-histidine.</text>
        <dbReference type="EC" id="2.7.13.3"/>
    </reaction>
</comment>
<dbReference type="Proteomes" id="UP001595379">
    <property type="component" value="Unassembled WGS sequence"/>
</dbReference>
<protein>
    <recommendedName>
        <fullName evidence="2">histidine kinase</fullName>
        <ecNumber evidence="2">2.7.13.3</ecNumber>
    </recommendedName>
</protein>
<dbReference type="SUPFAM" id="SSF47384">
    <property type="entry name" value="Homodimeric domain of signal transducing histidine kinase"/>
    <property type="match status" value="1"/>
</dbReference>
<keyword evidence="7" id="KW-0472">Membrane</keyword>
<dbReference type="InterPro" id="IPR003594">
    <property type="entry name" value="HATPase_dom"/>
</dbReference>
<feature type="transmembrane region" description="Helical" evidence="7">
    <location>
        <begin position="84"/>
        <end position="104"/>
    </location>
</feature>
<evidence type="ECO:0000256" key="6">
    <source>
        <dbReference type="SAM" id="MobiDB-lite"/>
    </source>
</evidence>
<feature type="coiled-coil region" evidence="5">
    <location>
        <begin position="228"/>
        <end position="262"/>
    </location>
</feature>
<gene>
    <name evidence="10" type="ORF">ACFOOR_12045</name>
</gene>
<evidence type="ECO:0000313" key="11">
    <source>
        <dbReference type="Proteomes" id="UP001595379"/>
    </source>
</evidence>
<name>A0ABV6ZZ92_9PROT</name>
<dbReference type="EC" id="2.7.13.3" evidence="2"/>
<dbReference type="CDD" id="cd17546">
    <property type="entry name" value="REC_hyHK_CKI1_RcsC-like"/>
    <property type="match status" value="1"/>
</dbReference>
<dbReference type="InterPro" id="IPR004358">
    <property type="entry name" value="Sig_transdc_His_kin-like_C"/>
</dbReference>
<dbReference type="SUPFAM" id="SSF55874">
    <property type="entry name" value="ATPase domain of HSP90 chaperone/DNA topoisomerase II/histidine kinase"/>
    <property type="match status" value="1"/>
</dbReference>
<dbReference type="Gene3D" id="1.10.287.130">
    <property type="match status" value="1"/>
</dbReference>
<dbReference type="Gene3D" id="3.30.565.10">
    <property type="entry name" value="Histidine kinase-like ATPase, C-terminal domain"/>
    <property type="match status" value="1"/>
</dbReference>
<dbReference type="PRINTS" id="PR00344">
    <property type="entry name" value="BCTRLSENSOR"/>
</dbReference>
<dbReference type="PANTHER" id="PTHR45339">
    <property type="entry name" value="HYBRID SIGNAL TRANSDUCTION HISTIDINE KINASE J"/>
    <property type="match status" value="1"/>
</dbReference>
<dbReference type="SUPFAM" id="SSF52172">
    <property type="entry name" value="CheY-like"/>
    <property type="match status" value="1"/>
</dbReference>
<keyword evidence="7" id="KW-1133">Transmembrane helix</keyword>
<evidence type="ECO:0000256" key="3">
    <source>
        <dbReference type="ARBA" id="ARBA00022553"/>
    </source>
</evidence>
<dbReference type="Pfam" id="PF00512">
    <property type="entry name" value="HisKA"/>
    <property type="match status" value="1"/>
</dbReference>
<dbReference type="PROSITE" id="PS50110">
    <property type="entry name" value="RESPONSE_REGULATORY"/>
    <property type="match status" value="1"/>
</dbReference>
<dbReference type="RefSeq" id="WP_343165166.1">
    <property type="nucleotide sequence ID" value="NZ_JBHRSV010000026.1"/>
</dbReference>
<organism evidence="10 11">
    <name type="scientific">Hyphobacterium vulgare</name>
    <dbReference type="NCBI Taxonomy" id="1736751"/>
    <lineage>
        <taxon>Bacteria</taxon>
        <taxon>Pseudomonadati</taxon>
        <taxon>Pseudomonadota</taxon>
        <taxon>Alphaproteobacteria</taxon>
        <taxon>Maricaulales</taxon>
        <taxon>Maricaulaceae</taxon>
        <taxon>Hyphobacterium</taxon>
    </lineage>
</organism>
<feature type="transmembrane region" description="Helical" evidence="7">
    <location>
        <begin position="142"/>
        <end position="166"/>
    </location>
</feature>
<dbReference type="SMART" id="SM00388">
    <property type="entry name" value="HisKA"/>
    <property type="match status" value="1"/>
</dbReference>
<feature type="region of interest" description="Disordered" evidence="6">
    <location>
        <begin position="1"/>
        <end position="26"/>
    </location>
</feature>
<keyword evidence="3 4" id="KW-0597">Phosphoprotein</keyword>
<dbReference type="PROSITE" id="PS50109">
    <property type="entry name" value="HIS_KIN"/>
    <property type="match status" value="1"/>
</dbReference>
<sequence length="663" mass="71928">MFQHRAKARPPRRERPVKPAPAEPANEQEAVALEFAEGAEEAIRNEKIRLYFKGALLAVPMNLITGGMFFAFTFNVSNLLYTSVWYAVVIALALVRFMIARSALQSDKPPARAIRYVYLVLTGFLGAAWGASMMLVPEGAPIIVSQMAGILVAGMTAGAALSAAAYPRGVNAFLLPTLIVLGATYVSQGGVRGFTLAGFFVIYYFFIARLANQFGNAVSEALSTSHALKAARTRVESQARALKELARRHELAARKAEEAVRAKSAFIGNIAHEIRTPLNGMMGVTSSLKDDLSLGDDHRRKLDAVEDSGRILNRLVGDLLDLSKIEAGRMTLLQSEFAIDDFASEIDTLWSPRASSNKLDFRISVAGDGQRRILGDPVRLKQIIFNFVSNALKFTREGTVEVAFAVREEGGRPRLRVEVRDTGRGVPRDAEARLFRDYSQINLSEDRRLEGAGLGLAICKRLVDMMEGTIGHSPREEGGSVFWFEASLCWAVAKAADPVIRRSAPDSTRTSSAPVPAPAPAHFAPSQGERPLRILAAEDNAVNRSVLEGFLAAKGWAVDFAHNGQEAVEAANNRAYDLILMDMRMPVMDGLAATRAIRDLPSTAAMTPIVALTANARREDEAACLAAGMDGYVSKPIDARRLFTTIDEVLAGGQSDPAVRRSA</sequence>
<feature type="transmembrane region" description="Helical" evidence="7">
    <location>
        <begin position="116"/>
        <end position="136"/>
    </location>
</feature>
<accession>A0ABV6ZZ92</accession>
<dbReference type="Gene3D" id="3.40.50.2300">
    <property type="match status" value="1"/>
</dbReference>
<dbReference type="InterPro" id="IPR036890">
    <property type="entry name" value="HATPase_C_sf"/>
</dbReference>
<feature type="transmembrane region" description="Helical" evidence="7">
    <location>
        <begin position="50"/>
        <end position="72"/>
    </location>
</feature>
<evidence type="ECO:0000256" key="1">
    <source>
        <dbReference type="ARBA" id="ARBA00000085"/>
    </source>
</evidence>
<evidence type="ECO:0000259" key="8">
    <source>
        <dbReference type="PROSITE" id="PS50109"/>
    </source>
</evidence>
<evidence type="ECO:0000313" key="10">
    <source>
        <dbReference type="EMBL" id="MFC2926840.1"/>
    </source>
</evidence>
<evidence type="ECO:0000256" key="4">
    <source>
        <dbReference type="PROSITE-ProRule" id="PRU00169"/>
    </source>
</evidence>
<dbReference type="InterPro" id="IPR011006">
    <property type="entry name" value="CheY-like_superfamily"/>
</dbReference>
<dbReference type="InterPro" id="IPR003661">
    <property type="entry name" value="HisK_dim/P_dom"/>
</dbReference>
<evidence type="ECO:0000256" key="7">
    <source>
        <dbReference type="SAM" id="Phobius"/>
    </source>
</evidence>
<evidence type="ECO:0000256" key="2">
    <source>
        <dbReference type="ARBA" id="ARBA00012438"/>
    </source>
</evidence>
<dbReference type="PANTHER" id="PTHR45339:SF5">
    <property type="entry name" value="HISTIDINE KINASE"/>
    <property type="match status" value="1"/>
</dbReference>